<dbReference type="CDD" id="cd05398">
    <property type="entry name" value="NT_ClassII-CCAase"/>
    <property type="match status" value="1"/>
</dbReference>
<dbReference type="Gene3D" id="3.30.460.10">
    <property type="entry name" value="Beta Polymerase, domain 2"/>
    <property type="match status" value="1"/>
</dbReference>
<dbReference type="SUPFAM" id="SSF81301">
    <property type="entry name" value="Nucleotidyltransferase"/>
    <property type="match status" value="1"/>
</dbReference>
<evidence type="ECO:0000256" key="2">
    <source>
        <dbReference type="ARBA" id="ARBA00007265"/>
    </source>
</evidence>
<evidence type="ECO:0000259" key="13">
    <source>
        <dbReference type="PROSITE" id="PS51371"/>
    </source>
</evidence>
<name>A0A2W4VQS5_9CYAN</name>
<proteinExistence type="inferred from homology"/>
<dbReference type="GO" id="GO:0000166">
    <property type="term" value="F:nucleotide binding"/>
    <property type="evidence" value="ECO:0007669"/>
    <property type="project" value="UniProtKB-KW"/>
</dbReference>
<dbReference type="SUPFAM" id="SSF54631">
    <property type="entry name" value="CBS-domain pair"/>
    <property type="match status" value="1"/>
</dbReference>
<evidence type="ECO:0000256" key="6">
    <source>
        <dbReference type="ARBA" id="ARBA00022695"/>
    </source>
</evidence>
<comment type="cofactor">
    <cofactor evidence="1">
        <name>Mg(2+)</name>
        <dbReference type="ChEBI" id="CHEBI:18420"/>
    </cofactor>
</comment>
<protein>
    <submittedName>
        <fullName evidence="14">Poly(A) polymerase</fullName>
    </submittedName>
</protein>
<dbReference type="EMBL" id="QBMN01000181">
    <property type="protein sequence ID" value="PZO35154.1"/>
    <property type="molecule type" value="Genomic_DNA"/>
</dbReference>
<evidence type="ECO:0000256" key="12">
    <source>
        <dbReference type="RuleBase" id="RU003953"/>
    </source>
</evidence>
<dbReference type="PROSITE" id="PS51371">
    <property type="entry name" value="CBS"/>
    <property type="match status" value="2"/>
</dbReference>
<dbReference type="PANTHER" id="PTHR47788:SF1">
    <property type="entry name" value="A-ADDING TRNA NUCLEOTIDYLTRANSFERASE"/>
    <property type="match status" value="1"/>
</dbReference>
<dbReference type="InterPro" id="IPR000644">
    <property type="entry name" value="CBS_dom"/>
</dbReference>
<dbReference type="SMART" id="SM00116">
    <property type="entry name" value="CBS"/>
    <property type="match status" value="2"/>
</dbReference>
<dbReference type="PANTHER" id="PTHR47788">
    <property type="entry name" value="POLYA POLYMERASE"/>
    <property type="match status" value="1"/>
</dbReference>
<sequence length="944" mass="102868">MDLVLCHTTADFDTLGAAVGVARLQPGRRIVLTGGCHPTVQRFLALYRDEYPLIERRAVDPSYIHHLTLVDAQQPERFGPAADWVAQADRNQVPVAIYDHHPADPDMSWVSEIMIEAVGAATTLVVEALQKEGIEPTVAEATVMALGIHSDTGSLLYEGSTARDAAALAWLMAHGASLAVIADFAEPGLSPTLQSLLTEAMTELQTDSVGGHTLAWVLLRVDGYIPGLSGLAERLISLADADALLFGAYYSNPENSSSPANAGPGAGFPSPIDLSAQDITSAKDITQEEPPVQYKLTLIGRARGRIGDSIDWGKLLTPLGGGGHPTAASASLTAADPLAAVQRLMAAVRSHLPQQPTARDLMSSPVRTIRPDTTIKEAQRILLRYGHSGLSVVNASDRLVGIISRRDLDLALHHGFSHAPVKGYMATNLKTITLTTPLADIEHLMVTYDIGRLPVLSGESTGESLVGMVTRTDLLRHLHQGQAAPLTEPSLLPTAATLQHALEASLSPELQTILRQITAAAQARGWHLYLVGGAVRDLLICADQAPLALPDIDLVVDGSAHGASAGVELAAAVKQRFPEVDLQLHGRFQTAALVWRKDLDHPLAGLMVDIATARTEFYPYPAANPEVEASSIQQDLYRRDFSINALALRLTNPGAGQLLDYFGGLIDLRQGIVRVLHANSFIEDPTRIYRAVRFAVRLGFSLDSQTEGYIRHAMASGVYAQMQRQMRRAPALQVRLKQELKYILEAPYWQQALTLLDQLQALRCLHSDLAMTPSLWRQLRRLSRWANHGHWPDLDSPWLLRLEALLAAVPPAARSPLATDLQLPERTIDRLAHLNDLEQRWQSLVIAQPRPSDLYAAYSQADRSTLLLASARHPRTLGPTIWQHLRHWANTPPLMDGHQLQALGYRPGPSFRPMLEALFAAQIDGDIATAAEAQRFLAQHYPAQ</sequence>
<evidence type="ECO:0000313" key="14">
    <source>
        <dbReference type="EMBL" id="PZO35154.1"/>
    </source>
</evidence>
<dbReference type="SUPFAM" id="SSF64182">
    <property type="entry name" value="DHH phosphoesterases"/>
    <property type="match status" value="1"/>
</dbReference>
<keyword evidence="10 12" id="KW-0694">RNA-binding</keyword>
<evidence type="ECO:0000256" key="10">
    <source>
        <dbReference type="ARBA" id="ARBA00022884"/>
    </source>
</evidence>
<keyword evidence="3" id="KW-0820">tRNA-binding</keyword>
<dbReference type="AlphaFoldDB" id="A0A2W4VQS5"/>
<keyword evidence="8" id="KW-0547">Nucleotide-binding</keyword>
<dbReference type="InterPro" id="IPR043519">
    <property type="entry name" value="NT_sf"/>
</dbReference>
<dbReference type="Gene3D" id="3.90.1640.10">
    <property type="entry name" value="inorganic pyrophosphatase (n-terminal core)"/>
    <property type="match status" value="1"/>
</dbReference>
<feature type="domain" description="CBS" evidence="13">
    <location>
        <begin position="362"/>
        <end position="421"/>
    </location>
</feature>
<dbReference type="CDD" id="cd04595">
    <property type="entry name" value="CBS_pair_DHH_polyA_Pol_assoc"/>
    <property type="match status" value="1"/>
</dbReference>
<gene>
    <name evidence="14" type="ORF">DCF17_19210</name>
</gene>
<evidence type="ECO:0000256" key="11">
    <source>
        <dbReference type="PROSITE-ProRule" id="PRU00703"/>
    </source>
</evidence>
<dbReference type="Pfam" id="PF01743">
    <property type="entry name" value="PolyA_pol"/>
    <property type="match status" value="1"/>
</dbReference>
<comment type="similarity">
    <text evidence="2 12">Belongs to the tRNA nucleotidyltransferase/poly(A) polymerase family.</text>
</comment>
<organism evidence="14 15">
    <name type="scientific">Shackletoniella antarctica</name>
    <dbReference type="NCBI Taxonomy" id="268115"/>
    <lineage>
        <taxon>Bacteria</taxon>
        <taxon>Bacillati</taxon>
        <taxon>Cyanobacteriota</taxon>
        <taxon>Cyanophyceae</taxon>
        <taxon>Oculatellales</taxon>
        <taxon>Oculatellaceae</taxon>
        <taxon>Shackletoniella</taxon>
    </lineage>
</organism>
<dbReference type="Proteomes" id="UP000249081">
    <property type="component" value="Unassembled WGS sequence"/>
</dbReference>
<dbReference type="GO" id="GO:0008033">
    <property type="term" value="P:tRNA processing"/>
    <property type="evidence" value="ECO:0007669"/>
    <property type="project" value="UniProtKB-KW"/>
</dbReference>
<dbReference type="SUPFAM" id="SSF81891">
    <property type="entry name" value="Poly A polymerase C-terminal region-like"/>
    <property type="match status" value="1"/>
</dbReference>
<evidence type="ECO:0000256" key="5">
    <source>
        <dbReference type="ARBA" id="ARBA00022694"/>
    </source>
</evidence>
<evidence type="ECO:0000313" key="15">
    <source>
        <dbReference type="Proteomes" id="UP000249081"/>
    </source>
</evidence>
<keyword evidence="5" id="KW-0819">tRNA processing</keyword>
<dbReference type="GO" id="GO:0016779">
    <property type="term" value="F:nucleotidyltransferase activity"/>
    <property type="evidence" value="ECO:0007669"/>
    <property type="project" value="UniProtKB-KW"/>
</dbReference>
<dbReference type="Pfam" id="PF00571">
    <property type="entry name" value="CBS"/>
    <property type="match status" value="2"/>
</dbReference>
<keyword evidence="7" id="KW-0479">Metal-binding</keyword>
<dbReference type="InterPro" id="IPR046342">
    <property type="entry name" value="CBS_dom_sf"/>
</dbReference>
<keyword evidence="4 12" id="KW-0808">Transferase</keyword>
<evidence type="ECO:0000256" key="8">
    <source>
        <dbReference type="ARBA" id="ARBA00022741"/>
    </source>
</evidence>
<dbReference type="GO" id="GO:0000049">
    <property type="term" value="F:tRNA binding"/>
    <property type="evidence" value="ECO:0007669"/>
    <property type="project" value="UniProtKB-KW"/>
</dbReference>
<keyword evidence="6" id="KW-0548">Nucleotidyltransferase</keyword>
<reference evidence="15" key="1">
    <citation type="submission" date="2018-04" db="EMBL/GenBank/DDBJ databases">
        <authorList>
            <person name="Cornet L."/>
        </authorList>
    </citation>
    <scope>NUCLEOTIDE SEQUENCE [LARGE SCALE GENOMIC DNA]</scope>
</reference>
<dbReference type="InterPro" id="IPR002646">
    <property type="entry name" value="PolA_pol_head_dom"/>
</dbReference>
<feature type="domain" description="CBS" evidence="13">
    <location>
        <begin position="425"/>
        <end position="486"/>
    </location>
</feature>
<dbReference type="GO" id="GO:0046872">
    <property type="term" value="F:metal ion binding"/>
    <property type="evidence" value="ECO:0007669"/>
    <property type="project" value="UniProtKB-KW"/>
</dbReference>
<evidence type="ECO:0000256" key="4">
    <source>
        <dbReference type="ARBA" id="ARBA00022679"/>
    </source>
</evidence>
<evidence type="ECO:0000256" key="1">
    <source>
        <dbReference type="ARBA" id="ARBA00001946"/>
    </source>
</evidence>
<dbReference type="InterPro" id="IPR038763">
    <property type="entry name" value="DHH_sf"/>
</dbReference>
<keyword evidence="9" id="KW-0460">Magnesium</keyword>
<evidence type="ECO:0000256" key="9">
    <source>
        <dbReference type="ARBA" id="ARBA00022842"/>
    </source>
</evidence>
<dbReference type="InterPro" id="IPR052390">
    <property type="entry name" value="tRNA_nt/polyA_polymerase"/>
</dbReference>
<comment type="caution">
    <text evidence="14">The sequence shown here is derived from an EMBL/GenBank/DDBJ whole genome shotgun (WGS) entry which is preliminary data.</text>
</comment>
<keyword evidence="11" id="KW-0129">CBS domain</keyword>
<reference evidence="14 15" key="2">
    <citation type="submission" date="2018-06" db="EMBL/GenBank/DDBJ databases">
        <title>Metagenomic assembly of (sub)arctic Cyanobacteria and their associated microbiome from non-axenic cultures.</title>
        <authorList>
            <person name="Baurain D."/>
        </authorList>
    </citation>
    <scope>NUCLEOTIDE SEQUENCE [LARGE SCALE GENOMIC DNA]</scope>
    <source>
        <strain evidence="14">ULC041bin1</strain>
    </source>
</reference>
<accession>A0A2W4VQS5</accession>
<dbReference type="Pfam" id="PF01368">
    <property type="entry name" value="DHH"/>
    <property type="match status" value="1"/>
</dbReference>
<evidence type="ECO:0000256" key="3">
    <source>
        <dbReference type="ARBA" id="ARBA00022555"/>
    </source>
</evidence>
<dbReference type="Gene3D" id="3.10.580.10">
    <property type="entry name" value="CBS-domain"/>
    <property type="match status" value="1"/>
</dbReference>
<dbReference type="InterPro" id="IPR001667">
    <property type="entry name" value="DDH_dom"/>
</dbReference>
<evidence type="ECO:0000256" key="7">
    <source>
        <dbReference type="ARBA" id="ARBA00022723"/>
    </source>
</evidence>
<dbReference type="Gene3D" id="1.10.3090.10">
    <property type="entry name" value="cca-adding enzyme, domain 2"/>
    <property type="match status" value="1"/>
</dbReference>